<dbReference type="AlphaFoldDB" id="A0A1Q9AR86"/>
<proteinExistence type="predicted"/>
<evidence type="ECO:0000313" key="1">
    <source>
        <dbReference type="EMBL" id="OLP57937.1"/>
    </source>
</evidence>
<evidence type="ECO:0000313" key="2">
    <source>
        <dbReference type="Proteomes" id="UP000186364"/>
    </source>
</evidence>
<gene>
    <name evidence="1" type="ORF">BJF93_13960</name>
</gene>
<dbReference type="RefSeq" id="WP_075629844.1">
    <property type="nucleotide sequence ID" value="NZ_FOAM01000007.1"/>
</dbReference>
<reference evidence="1 2" key="1">
    <citation type="submission" date="2016-09" db="EMBL/GenBank/DDBJ databases">
        <title>Rhizobium sp. nov., a novel species isolated from the rice rhizosphere.</title>
        <authorList>
            <person name="Zhao J."/>
            <person name="Zhang X."/>
        </authorList>
    </citation>
    <scope>NUCLEOTIDE SEQUENCE [LARGE SCALE GENOMIC DNA]</scope>
    <source>
        <strain evidence="1 2">1.7048</strain>
    </source>
</reference>
<dbReference type="EMBL" id="MKIP01000059">
    <property type="protein sequence ID" value="OLP57937.1"/>
    <property type="molecule type" value="Genomic_DNA"/>
</dbReference>
<keyword evidence="2" id="KW-1185">Reference proteome</keyword>
<protein>
    <submittedName>
        <fullName evidence="1">Uncharacterized protein</fullName>
    </submittedName>
</protein>
<accession>A0A1Q9AR86</accession>
<organism evidence="1 2">
    <name type="scientific">Xaviernesmea oryzae</name>
    <dbReference type="NCBI Taxonomy" id="464029"/>
    <lineage>
        <taxon>Bacteria</taxon>
        <taxon>Pseudomonadati</taxon>
        <taxon>Pseudomonadota</taxon>
        <taxon>Alphaproteobacteria</taxon>
        <taxon>Hyphomicrobiales</taxon>
        <taxon>Rhizobiaceae</taxon>
        <taxon>Rhizobium/Agrobacterium group</taxon>
        <taxon>Xaviernesmea</taxon>
    </lineage>
</organism>
<name>A0A1Q9AR86_9HYPH</name>
<sequence length="129" mass="14053">MRQDRHGFGRSLAAALGAPAGEVAKIARPVGKQPASSAAGDRPPALDHAELHMRLPILIDRRATDPASETRVADRGYDKVAISAADDIETRLDWLPCRPAIMPKIRFAFCTETPARRVPMLPGRHRALT</sequence>
<dbReference type="Proteomes" id="UP000186364">
    <property type="component" value="Unassembled WGS sequence"/>
</dbReference>
<comment type="caution">
    <text evidence="1">The sequence shown here is derived from an EMBL/GenBank/DDBJ whole genome shotgun (WGS) entry which is preliminary data.</text>
</comment>